<dbReference type="EMBL" id="KZ821445">
    <property type="protein sequence ID" value="PYH39640.1"/>
    <property type="molecule type" value="Genomic_DNA"/>
</dbReference>
<proteinExistence type="predicted"/>
<evidence type="ECO:0000313" key="2">
    <source>
        <dbReference type="Proteomes" id="UP000247647"/>
    </source>
</evidence>
<evidence type="ECO:0000313" key="1">
    <source>
        <dbReference type="EMBL" id="PYH39640.1"/>
    </source>
</evidence>
<protein>
    <submittedName>
        <fullName evidence="1">Uncharacterized protein</fullName>
    </submittedName>
</protein>
<dbReference type="AlphaFoldDB" id="A0A318Z7J1"/>
<sequence length="73" mass="8047">MRGADRPSAVGAAAGMTNSDTIIPWFCTLYACSHIMLCPSMLSNIQYPISNIQYPISNPSNPSFIQNLNRDIR</sequence>
<organism evidence="1 2">
    <name type="scientific">Aspergillus neoniger (strain CBS 115656)</name>
    <dbReference type="NCBI Taxonomy" id="1448310"/>
    <lineage>
        <taxon>Eukaryota</taxon>
        <taxon>Fungi</taxon>
        <taxon>Dikarya</taxon>
        <taxon>Ascomycota</taxon>
        <taxon>Pezizomycotina</taxon>
        <taxon>Eurotiomycetes</taxon>
        <taxon>Eurotiomycetidae</taxon>
        <taxon>Eurotiales</taxon>
        <taxon>Aspergillaceae</taxon>
        <taxon>Aspergillus</taxon>
        <taxon>Aspergillus subgen. Circumdati</taxon>
    </lineage>
</organism>
<gene>
    <name evidence="1" type="ORF">BO87DRAFT_4259</name>
</gene>
<name>A0A318Z7J1_ASPNB</name>
<dbReference type="PROSITE" id="PS51257">
    <property type="entry name" value="PROKAR_LIPOPROTEIN"/>
    <property type="match status" value="1"/>
</dbReference>
<dbReference type="GeneID" id="37129788"/>
<dbReference type="Proteomes" id="UP000247647">
    <property type="component" value="Unassembled WGS sequence"/>
</dbReference>
<dbReference type="RefSeq" id="XP_025485118.1">
    <property type="nucleotide sequence ID" value="XM_025627332.1"/>
</dbReference>
<reference evidence="1" key="1">
    <citation type="submission" date="2016-12" db="EMBL/GenBank/DDBJ databases">
        <title>The genomes of Aspergillus section Nigri reveals drivers in fungal speciation.</title>
        <authorList>
            <consortium name="DOE Joint Genome Institute"/>
            <person name="Vesth T.C."/>
            <person name="Nybo J."/>
            <person name="Theobald S."/>
            <person name="Brandl J."/>
            <person name="Frisvad J.C."/>
            <person name="Nielsen K.F."/>
            <person name="Lyhne E.K."/>
            <person name="Kogle M.E."/>
            <person name="Kuo A."/>
            <person name="Riley R."/>
            <person name="Clum A."/>
            <person name="Nolan M."/>
            <person name="Lipzen A."/>
            <person name="Salamov A."/>
            <person name="Henrissat B."/>
            <person name="Wiebenga A."/>
            <person name="De Vries R.P."/>
            <person name="Grigoriev I.V."/>
            <person name="Mortensen U.H."/>
            <person name="Andersen M.R."/>
            <person name="Baker S.E."/>
        </authorList>
    </citation>
    <scope>NUCLEOTIDE SEQUENCE [LARGE SCALE GENOMIC DNA]</scope>
    <source>
        <strain evidence="1">CBS 115656</strain>
    </source>
</reference>
<accession>A0A318Z7J1</accession>
<keyword evidence="2" id="KW-1185">Reference proteome</keyword>